<keyword evidence="9 16" id="KW-0816">Tricarboxylic acid cycle</keyword>
<dbReference type="Pfam" id="PF06434">
    <property type="entry name" value="Aconitase_2_N"/>
    <property type="match status" value="1"/>
</dbReference>
<dbReference type="InterPro" id="IPR036008">
    <property type="entry name" value="Aconitase_4Fe-4S_dom"/>
</dbReference>
<evidence type="ECO:0000256" key="7">
    <source>
        <dbReference type="ARBA" id="ARBA00019379"/>
    </source>
</evidence>
<dbReference type="FunFam" id="1.25.40.310:FF:000001">
    <property type="entry name" value="Aconitate hydratase B"/>
    <property type="match status" value="1"/>
</dbReference>
<feature type="binding site" evidence="18">
    <location>
        <position position="499"/>
    </location>
    <ligand>
        <name>substrate</name>
    </ligand>
</feature>
<feature type="binding site" evidence="18">
    <location>
        <position position="791"/>
    </location>
    <ligand>
        <name>substrate</name>
    </ligand>
</feature>
<dbReference type="Gene3D" id="1.25.40.310">
    <property type="entry name" value="Aconitate B, HEAT-like domain"/>
    <property type="match status" value="1"/>
</dbReference>
<dbReference type="Gene3D" id="3.20.19.10">
    <property type="entry name" value="Aconitase, domain 4"/>
    <property type="match status" value="1"/>
</dbReference>
<dbReference type="InterPro" id="IPR001030">
    <property type="entry name" value="Acoase/IPM_deHydtase_lsu_aba"/>
</dbReference>
<evidence type="ECO:0000256" key="4">
    <source>
        <dbReference type="ARBA" id="ARBA00007185"/>
    </source>
</evidence>
<feature type="domain" description="Aconitase B swivel" evidence="20">
    <location>
        <begin position="168"/>
        <end position="380"/>
    </location>
</feature>
<evidence type="ECO:0000313" key="23">
    <source>
        <dbReference type="Proteomes" id="UP000593875"/>
    </source>
</evidence>
<dbReference type="InterPro" id="IPR004406">
    <property type="entry name" value="Aconitase_B"/>
</dbReference>
<dbReference type="GO" id="GO:0003994">
    <property type="term" value="F:aconitate hydratase activity"/>
    <property type="evidence" value="ECO:0007669"/>
    <property type="project" value="UniProtKB-EC"/>
</dbReference>
<keyword evidence="14 16" id="KW-0456">Lyase</keyword>
<feature type="binding site" evidence="18">
    <location>
        <begin position="415"/>
        <end position="417"/>
    </location>
    <ligand>
        <name>substrate</name>
    </ligand>
</feature>
<feature type="binding site" evidence="18">
    <location>
        <position position="191"/>
    </location>
    <ligand>
        <name>substrate</name>
    </ligand>
</feature>
<dbReference type="PANTHER" id="PTHR43160:SF4">
    <property type="entry name" value="ACONITATE HYDRATASE B"/>
    <property type="match status" value="1"/>
</dbReference>
<evidence type="ECO:0000256" key="9">
    <source>
        <dbReference type="ARBA" id="ARBA00022532"/>
    </source>
</evidence>
<dbReference type="GO" id="GO:0003730">
    <property type="term" value="F:mRNA 3'-UTR binding"/>
    <property type="evidence" value="ECO:0007669"/>
    <property type="project" value="UniProtKB-ARBA"/>
</dbReference>
<feature type="domain" description="Aconitase/3-isopropylmalate dehydratase large subunit alpha/beta/alpha" evidence="19">
    <location>
        <begin position="472"/>
        <end position="818"/>
    </location>
</feature>
<feature type="binding site" evidence="18">
    <location>
        <begin position="244"/>
        <end position="246"/>
    </location>
    <ligand>
        <name>substrate</name>
    </ligand>
</feature>
<dbReference type="InterPro" id="IPR050926">
    <property type="entry name" value="Aconitase/IPM_isomerase"/>
</dbReference>
<evidence type="ECO:0000256" key="17">
    <source>
        <dbReference type="PIRSR" id="PIRSR036687-1"/>
    </source>
</evidence>
<keyword evidence="10 17" id="KW-0479">Metal-binding</keyword>
<comment type="catalytic activity">
    <reaction evidence="1 16">
        <text>(2S,3R)-3-hydroxybutane-1,2,3-tricarboxylate = 2-methyl-cis-aconitate + H2O</text>
        <dbReference type="Rhea" id="RHEA:17941"/>
        <dbReference type="ChEBI" id="CHEBI:15377"/>
        <dbReference type="ChEBI" id="CHEBI:57429"/>
        <dbReference type="ChEBI" id="CHEBI:57872"/>
        <dbReference type="EC" id="4.2.1.99"/>
    </reaction>
</comment>
<evidence type="ECO:0000256" key="13">
    <source>
        <dbReference type="ARBA" id="ARBA00023014"/>
    </source>
</evidence>
<evidence type="ECO:0000256" key="10">
    <source>
        <dbReference type="ARBA" id="ARBA00022723"/>
    </source>
</evidence>
<accession>A0A7L9U141</accession>
<feature type="binding site" evidence="17">
    <location>
        <position position="772"/>
    </location>
    <ligand>
        <name>[4Fe-4S] cluster</name>
        <dbReference type="ChEBI" id="CHEBI:49883"/>
    </ligand>
</feature>
<evidence type="ECO:0000256" key="14">
    <source>
        <dbReference type="ARBA" id="ARBA00023239"/>
    </source>
</evidence>
<comment type="pathway">
    <text evidence="3">Organic acid metabolism; propanoate degradation.</text>
</comment>
<dbReference type="EC" id="4.2.1.99" evidence="6 16"/>
<keyword evidence="11" id="KW-0694">RNA-binding</keyword>
<dbReference type="CDD" id="cd01576">
    <property type="entry name" value="AcnB_Swivel"/>
    <property type="match status" value="1"/>
</dbReference>
<dbReference type="PROSITE" id="PS00450">
    <property type="entry name" value="ACONITASE_1"/>
    <property type="match status" value="1"/>
</dbReference>
<evidence type="ECO:0000256" key="1">
    <source>
        <dbReference type="ARBA" id="ARBA00000118"/>
    </source>
</evidence>
<keyword evidence="12 17" id="KW-0408">Iron</keyword>
<reference evidence="22 23" key="1">
    <citation type="submission" date="2020-10" db="EMBL/GenBank/DDBJ databases">
        <title>Genome sequencing of Massilia sp. LPB0304.</title>
        <authorList>
            <person name="Kim J."/>
        </authorList>
    </citation>
    <scope>NUCLEOTIDE SEQUENCE [LARGE SCALE GENOMIC DNA]</scope>
    <source>
        <strain evidence="22 23">LPB0304</strain>
    </source>
</reference>
<dbReference type="UniPathway" id="UPA00946"/>
<dbReference type="AlphaFoldDB" id="A0A7L9U141"/>
<evidence type="ECO:0000256" key="16">
    <source>
        <dbReference type="PIRNR" id="PIRNR036687"/>
    </source>
</evidence>
<dbReference type="GO" id="GO:0047456">
    <property type="term" value="F:2-methylisocitrate dehydratase activity"/>
    <property type="evidence" value="ECO:0007669"/>
    <property type="project" value="UniProtKB-EC"/>
</dbReference>
<dbReference type="GO" id="GO:0005829">
    <property type="term" value="C:cytosol"/>
    <property type="evidence" value="ECO:0007669"/>
    <property type="project" value="InterPro"/>
</dbReference>
<dbReference type="SUPFAM" id="SSF53732">
    <property type="entry name" value="Aconitase iron-sulfur domain"/>
    <property type="match status" value="1"/>
</dbReference>
<dbReference type="FunFam" id="3.30.499.10:FF:000008">
    <property type="entry name" value="Aconitate hydratase B"/>
    <property type="match status" value="1"/>
</dbReference>
<feature type="domain" description="Aconitase B HEAT-like" evidence="21">
    <location>
        <begin position="4"/>
        <end position="156"/>
    </location>
</feature>
<dbReference type="PANTHER" id="PTHR43160">
    <property type="entry name" value="ACONITATE HYDRATASE B"/>
    <property type="match status" value="1"/>
</dbReference>
<dbReference type="PIRSF" id="PIRSF036687">
    <property type="entry name" value="AcnB"/>
    <property type="match status" value="1"/>
</dbReference>
<dbReference type="InterPro" id="IPR015928">
    <property type="entry name" value="Aconitase/3IPM_dehydase_swvl"/>
</dbReference>
<name>A0A7L9U141_9BURK</name>
<evidence type="ECO:0000256" key="2">
    <source>
        <dbReference type="ARBA" id="ARBA00004717"/>
    </source>
</evidence>
<dbReference type="InterPro" id="IPR015931">
    <property type="entry name" value="Acnase/IPM_dHydase_lsu_aba_1/3"/>
</dbReference>
<dbReference type="EMBL" id="CP062941">
    <property type="protein sequence ID" value="QOL48753.1"/>
    <property type="molecule type" value="Genomic_DNA"/>
</dbReference>
<evidence type="ECO:0000259" key="20">
    <source>
        <dbReference type="Pfam" id="PF06434"/>
    </source>
</evidence>
<evidence type="ECO:0000259" key="21">
    <source>
        <dbReference type="Pfam" id="PF11791"/>
    </source>
</evidence>
<evidence type="ECO:0000256" key="12">
    <source>
        <dbReference type="ARBA" id="ARBA00023004"/>
    </source>
</evidence>
<protein>
    <recommendedName>
        <fullName evidence="7 16">Aconitate hydratase B</fullName>
        <ecNumber evidence="5 16">4.2.1.3</ecNumber>
        <ecNumber evidence="6 16">4.2.1.99</ecNumber>
    </recommendedName>
    <alternativeName>
        <fullName evidence="16">2-methylisocitrate dehydratase</fullName>
    </alternativeName>
</protein>
<comment type="catalytic activity">
    <reaction evidence="15 16">
        <text>citrate = D-threo-isocitrate</text>
        <dbReference type="Rhea" id="RHEA:10336"/>
        <dbReference type="ChEBI" id="CHEBI:15562"/>
        <dbReference type="ChEBI" id="CHEBI:16947"/>
        <dbReference type="EC" id="4.2.1.3"/>
    </reaction>
</comment>
<evidence type="ECO:0000256" key="15">
    <source>
        <dbReference type="ARBA" id="ARBA00023501"/>
    </source>
</evidence>
<evidence type="ECO:0000259" key="19">
    <source>
        <dbReference type="Pfam" id="PF00330"/>
    </source>
</evidence>
<dbReference type="SUPFAM" id="SSF74778">
    <property type="entry name" value="Aconitase B, N-terminal domain"/>
    <property type="match status" value="1"/>
</dbReference>
<dbReference type="FunFam" id="3.20.19.10:FF:000004">
    <property type="entry name" value="Aconitate hydratase B"/>
    <property type="match status" value="1"/>
</dbReference>
<dbReference type="KEGG" id="mlir:LPB04_17580"/>
<dbReference type="InterPro" id="IPR018136">
    <property type="entry name" value="Aconitase_4Fe-4S_BS"/>
</dbReference>
<dbReference type="Proteomes" id="UP000593875">
    <property type="component" value="Chromosome"/>
</dbReference>
<dbReference type="SUPFAM" id="SSF52016">
    <property type="entry name" value="LeuD/IlvD-like"/>
    <property type="match status" value="1"/>
</dbReference>
<keyword evidence="8 17" id="KW-0004">4Fe-4S</keyword>
<sequence>MLSAYRTHVAERASLGIPPLPLSAAQTTELVELLKNPPAGDEQFLLDLITHRVPAGVDDAAKVKSAFLNTVARGTQTSPLISRELATRLLGTMLGGFNIKPMIDLLEDPVVGAVAAEGLKKTLLMFDYFHDVKELADKGSANAQGVLQSWADAEWFTSRPEVPHSLVLTVFKVSGETNTDDLSPAPDATTRPDIPLHALAMLKNARPGIHPDEPGRIGPIAQIEALTAKGNLVAYVGDVVGTGSSRKSATNSVLWYTGKDIPFVPNKRFGGVCLGSKIAPIFYNTMEDAGALPIELDVSKMDMGDVIELRPYEGKALKDGVVIAEFTVKSDVLFDEVRAGGRIPLIIGRGLTAKAREALGLGPSPLFRLPRDPADSGRGFSLAQKMVGRACGLPEGQGIRPGTYCEPRMTTVGSQDTTGPMTRDELKDLACLGFSADLVMQSFCHTAAYPKLVDVKVHHELPPFIENRGGVALRPGDGVIHSWLNRLLLPDTVGTGGDSHTRFPIGISFPAGSGLVAFAAATGVMPLDMPESVLVRFKGELQPGVTLRDLVNAIPLYAIQQGLLTVDKMNKKNIFSGRILEIEGLPKLKVEQAFELSDASAERSAAGCTVHLDKEPIIEYMTSNITLMKWMIASGYLDRRTLERRIEAMEAWLAKPELLAPDADADYAAVIEIDLADIHEPVLACPNDPDDVKTLSAVAGAKIDEVFVGSCMTNIGHFRAASKLLEGKSDIPVRLWMAPPTKMDQQVLTAEGHYGTLGRTGARMEMPGCSLCMGNQAQIRKGATVMSTSTRNFPNRLGLETQVYLGSAELASVCSILGRIPTKEEYMANIGVLDKNAGDIYRYMNFDQIPQFREVADSVQI</sequence>
<keyword evidence="23" id="KW-1185">Reference proteome</keyword>
<comment type="cofactor">
    <cofactor evidence="17">
        <name>[4Fe-4S] cluster</name>
        <dbReference type="ChEBI" id="CHEBI:49883"/>
    </cofactor>
    <text evidence="17">Binds 1 [4Fe-4S] cluster per subunit.</text>
</comment>
<dbReference type="Gene3D" id="3.30.499.10">
    <property type="entry name" value="Aconitase, domain 3"/>
    <property type="match status" value="2"/>
</dbReference>
<organism evidence="22 23">
    <name type="scientific">Massilia litorea</name>
    <dbReference type="NCBI Taxonomy" id="2769491"/>
    <lineage>
        <taxon>Bacteria</taxon>
        <taxon>Pseudomonadati</taxon>
        <taxon>Pseudomonadota</taxon>
        <taxon>Betaproteobacteria</taxon>
        <taxon>Burkholderiales</taxon>
        <taxon>Oxalobacteraceae</taxon>
        <taxon>Telluria group</taxon>
        <taxon>Massilia</taxon>
    </lineage>
</organism>
<dbReference type="Pfam" id="PF00330">
    <property type="entry name" value="Aconitase"/>
    <property type="match status" value="1"/>
</dbReference>
<dbReference type="GO" id="GO:0046872">
    <property type="term" value="F:metal ion binding"/>
    <property type="evidence" value="ECO:0007669"/>
    <property type="project" value="UniProtKB-KW"/>
</dbReference>
<evidence type="ECO:0000256" key="8">
    <source>
        <dbReference type="ARBA" id="ARBA00022485"/>
    </source>
</evidence>
<dbReference type="InterPro" id="IPR015933">
    <property type="entry name" value="Aconitase_B_HEAT-like_dom"/>
</dbReference>
<evidence type="ECO:0000256" key="6">
    <source>
        <dbReference type="ARBA" id="ARBA00013250"/>
    </source>
</evidence>
<dbReference type="GO" id="GO:0019629">
    <property type="term" value="P:propionate catabolic process, 2-methylcitrate cycle"/>
    <property type="evidence" value="ECO:0007669"/>
    <property type="project" value="TreeGrafter"/>
</dbReference>
<dbReference type="NCBIfam" id="TIGR00117">
    <property type="entry name" value="acnB"/>
    <property type="match status" value="1"/>
</dbReference>
<evidence type="ECO:0000256" key="11">
    <source>
        <dbReference type="ARBA" id="ARBA00022884"/>
    </source>
</evidence>
<comment type="pathway">
    <text evidence="2 16">Carbohydrate metabolism; tricarboxylic acid cycle; isocitrate from oxaloacetate: step 2/2.</text>
</comment>
<evidence type="ECO:0000256" key="18">
    <source>
        <dbReference type="PIRSR" id="PIRSR036687-2"/>
    </source>
</evidence>
<proteinExistence type="inferred from homology"/>
<dbReference type="FunFam" id="3.30.499.10:FF:000001">
    <property type="entry name" value="Aconitate hydratase B"/>
    <property type="match status" value="1"/>
</dbReference>
<feature type="binding site" evidence="17">
    <location>
        <position position="769"/>
    </location>
    <ligand>
        <name>[4Fe-4S] cluster</name>
        <dbReference type="ChEBI" id="CHEBI:49883"/>
    </ligand>
</feature>
<comment type="similarity">
    <text evidence="4 16">Belongs to the aconitase/IPM isomerase family.</text>
</comment>
<dbReference type="InterPro" id="IPR036288">
    <property type="entry name" value="Aconitase_B_HEAT-like_dom_sf"/>
</dbReference>
<dbReference type="UniPathway" id="UPA00223">
    <property type="reaction ID" value="UER00718"/>
</dbReference>
<dbReference type="InterPro" id="IPR015929">
    <property type="entry name" value="Aconitase_B_swivel"/>
</dbReference>
<dbReference type="Gene3D" id="3.40.1060.10">
    <property type="entry name" value="Aconitase, Domain 2"/>
    <property type="match status" value="1"/>
</dbReference>
<dbReference type="GO" id="GO:0051539">
    <property type="term" value="F:4 iron, 4 sulfur cluster binding"/>
    <property type="evidence" value="ECO:0007669"/>
    <property type="project" value="UniProtKB-KW"/>
</dbReference>
<keyword evidence="13 17" id="KW-0411">Iron-sulfur</keyword>
<dbReference type="GO" id="GO:0006099">
    <property type="term" value="P:tricarboxylic acid cycle"/>
    <property type="evidence" value="ECO:0007669"/>
    <property type="project" value="UniProtKB-UniPathway"/>
</dbReference>
<dbReference type="NCBIfam" id="NF006690">
    <property type="entry name" value="PRK09238.1"/>
    <property type="match status" value="1"/>
</dbReference>
<dbReference type="CDD" id="cd01581">
    <property type="entry name" value="AcnB"/>
    <property type="match status" value="1"/>
</dbReference>
<feature type="binding site" evidence="17">
    <location>
        <position position="711"/>
    </location>
    <ligand>
        <name>[4Fe-4S] cluster</name>
        <dbReference type="ChEBI" id="CHEBI:49883"/>
    </ligand>
</feature>
<evidence type="ECO:0000313" key="22">
    <source>
        <dbReference type="EMBL" id="QOL48753.1"/>
    </source>
</evidence>
<evidence type="ECO:0000256" key="3">
    <source>
        <dbReference type="ARBA" id="ARBA00005026"/>
    </source>
</evidence>
<dbReference type="EC" id="4.2.1.3" evidence="5 16"/>
<dbReference type="RefSeq" id="WP_193685796.1">
    <property type="nucleotide sequence ID" value="NZ_CP062941.1"/>
</dbReference>
<gene>
    <name evidence="22" type="primary">acnB</name>
    <name evidence="22" type="ORF">LPB04_17580</name>
</gene>
<dbReference type="InterPro" id="IPR015932">
    <property type="entry name" value="Aconitase_dom2"/>
</dbReference>
<feature type="binding site" evidence="18">
    <location>
        <position position="796"/>
    </location>
    <ligand>
        <name>substrate</name>
    </ligand>
</feature>
<dbReference type="Pfam" id="PF11791">
    <property type="entry name" value="Aconitase_B_N"/>
    <property type="match status" value="1"/>
</dbReference>
<evidence type="ECO:0000256" key="5">
    <source>
        <dbReference type="ARBA" id="ARBA00012926"/>
    </source>
</evidence>